<name>A0ABW1JQA4_9NOCA</name>
<dbReference type="Gene3D" id="1.10.357.10">
    <property type="entry name" value="Tetracycline Repressor, domain 2"/>
    <property type="match status" value="1"/>
</dbReference>
<proteinExistence type="predicted"/>
<comment type="caution">
    <text evidence="5">The sequence shown here is derived from an EMBL/GenBank/DDBJ whole genome shotgun (WGS) entry which is preliminary data.</text>
</comment>
<evidence type="ECO:0000256" key="2">
    <source>
        <dbReference type="ARBA" id="ARBA00023125"/>
    </source>
</evidence>
<gene>
    <name evidence="5" type="ORF">ACFP3H_08490</name>
</gene>
<evidence type="ECO:0000259" key="4">
    <source>
        <dbReference type="Pfam" id="PF18598"/>
    </source>
</evidence>
<protein>
    <submittedName>
        <fullName evidence="5">QsdR family transcriptional regulator</fullName>
    </submittedName>
</protein>
<dbReference type="SUPFAM" id="SSF46689">
    <property type="entry name" value="Homeodomain-like"/>
    <property type="match status" value="1"/>
</dbReference>
<dbReference type="InterPro" id="IPR009057">
    <property type="entry name" value="Homeodomain-like_sf"/>
</dbReference>
<dbReference type="Proteomes" id="UP001596223">
    <property type="component" value="Unassembled WGS sequence"/>
</dbReference>
<feature type="domain" description="QsdR TetR regulatory C-terminal" evidence="4">
    <location>
        <begin position="86"/>
        <end position="196"/>
    </location>
</feature>
<accession>A0ABW1JQA4</accession>
<organism evidence="5 6">
    <name type="scientific">Nocardia lasii</name>
    <dbReference type="NCBI Taxonomy" id="1616107"/>
    <lineage>
        <taxon>Bacteria</taxon>
        <taxon>Bacillati</taxon>
        <taxon>Actinomycetota</taxon>
        <taxon>Actinomycetes</taxon>
        <taxon>Mycobacteriales</taxon>
        <taxon>Nocardiaceae</taxon>
        <taxon>Nocardia</taxon>
    </lineage>
</organism>
<dbReference type="EMBL" id="JBHSQN010000003">
    <property type="protein sequence ID" value="MFC6011086.1"/>
    <property type="molecule type" value="Genomic_DNA"/>
</dbReference>
<dbReference type="PANTHER" id="PTHR30055">
    <property type="entry name" value="HTH-TYPE TRANSCRIPTIONAL REGULATOR RUTR"/>
    <property type="match status" value="1"/>
</dbReference>
<evidence type="ECO:0000256" key="3">
    <source>
        <dbReference type="ARBA" id="ARBA00023163"/>
    </source>
</evidence>
<evidence type="ECO:0000313" key="5">
    <source>
        <dbReference type="EMBL" id="MFC6011086.1"/>
    </source>
</evidence>
<evidence type="ECO:0000313" key="6">
    <source>
        <dbReference type="Proteomes" id="UP001596223"/>
    </source>
</evidence>
<reference evidence="6" key="1">
    <citation type="journal article" date="2019" name="Int. J. Syst. Evol. Microbiol.">
        <title>The Global Catalogue of Microorganisms (GCM) 10K type strain sequencing project: providing services to taxonomists for standard genome sequencing and annotation.</title>
        <authorList>
            <consortium name="The Broad Institute Genomics Platform"/>
            <consortium name="The Broad Institute Genome Sequencing Center for Infectious Disease"/>
            <person name="Wu L."/>
            <person name="Ma J."/>
        </authorList>
    </citation>
    <scope>NUCLEOTIDE SEQUENCE [LARGE SCALE GENOMIC DNA]</scope>
    <source>
        <strain evidence="6">CCUG 36956</strain>
    </source>
</reference>
<keyword evidence="2" id="KW-0238">DNA-binding</keyword>
<keyword evidence="6" id="KW-1185">Reference proteome</keyword>
<keyword evidence="3" id="KW-0804">Transcription</keyword>
<keyword evidence="1" id="KW-0805">Transcription regulation</keyword>
<dbReference type="Pfam" id="PF18598">
    <property type="entry name" value="TetR_C_36"/>
    <property type="match status" value="1"/>
</dbReference>
<dbReference type="InterPro" id="IPR050109">
    <property type="entry name" value="HTH-type_TetR-like_transc_reg"/>
</dbReference>
<evidence type="ECO:0000256" key="1">
    <source>
        <dbReference type="ARBA" id="ARBA00023015"/>
    </source>
</evidence>
<sequence length="208" mass="22709">MIEQTALARRLEEAAARPDAVSAFRAARAVFLAGQRLEMKELAVALGVNRATLFRWVGGRDELLAEVIWSVAEPTLRRAAAAAPGTGAHRIATALGDFAHATNTSDAFRQFLLREPERALRLLTTRAGSVQHRIVAIVEDLLAEEISARTLDPLLPVPELALLLVRITETFIYTDVISGAEPDAAKVVQASLVLLGERPEKYVRERTP</sequence>
<dbReference type="InterPro" id="IPR041485">
    <property type="entry name" value="TetR_C_36"/>
</dbReference>
<dbReference type="PANTHER" id="PTHR30055:SF234">
    <property type="entry name" value="HTH-TYPE TRANSCRIPTIONAL REGULATOR BETI"/>
    <property type="match status" value="1"/>
</dbReference>
<dbReference type="RefSeq" id="WP_378602068.1">
    <property type="nucleotide sequence ID" value="NZ_JBHSQN010000003.1"/>
</dbReference>